<evidence type="ECO:0000313" key="5">
    <source>
        <dbReference type="Proteomes" id="UP000549009"/>
    </source>
</evidence>
<reference evidence="2 5" key="2">
    <citation type="submission" date="2020-08" db="EMBL/GenBank/DDBJ databases">
        <title>Genomic Encyclopedia of Type Strains, Phase III (KMG-III): the genomes of soil and plant-associated and newly described type strains.</title>
        <authorList>
            <person name="Whitman W."/>
        </authorList>
    </citation>
    <scope>NUCLEOTIDE SEQUENCE [LARGE SCALE GENOMIC DNA]</scope>
    <source>
        <strain evidence="2 5">CECT 3146</strain>
    </source>
</reference>
<dbReference type="PANTHER" id="PTHR43162">
    <property type="match status" value="1"/>
</dbReference>
<dbReference type="RefSeq" id="WP_150515219.1">
    <property type="nucleotide sequence ID" value="NZ_BMSQ01000035.1"/>
</dbReference>
<evidence type="ECO:0000313" key="2">
    <source>
        <dbReference type="EMBL" id="MBB5107956.1"/>
    </source>
</evidence>
<dbReference type="Proteomes" id="UP000326505">
    <property type="component" value="Chromosome"/>
</dbReference>
<reference evidence="3 4" key="1">
    <citation type="submission" date="2017-09" db="EMBL/GenBank/DDBJ databases">
        <authorList>
            <person name="Lee N."/>
            <person name="Cho B.-K."/>
        </authorList>
    </citation>
    <scope>NUCLEOTIDE SEQUENCE [LARGE SCALE GENOMIC DNA]</scope>
    <source>
        <strain evidence="3 4">ATCC 27465</strain>
    </source>
</reference>
<dbReference type="InterPro" id="IPR016040">
    <property type="entry name" value="NAD(P)-bd_dom"/>
</dbReference>
<dbReference type="Gene3D" id="3.40.50.720">
    <property type="entry name" value="NAD(P)-binding Rossmann-like Domain"/>
    <property type="match status" value="1"/>
</dbReference>
<keyword evidence="5" id="KW-1185">Reference proteome</keyword>
<evidence type="ECO:0000259" key="1">
    <source>
        <dbReference type="Pfam" id="PF13460"/>
    </source>
</evidence>
<dbReference type="InterPro" id="IPR036291">
    <property type="entry name" value="NAD(P)-bd_dom_sf"/>
</dbReference>
<dbReference type="EMBL" id="JACHJD010000016">
    <property type="protein sequence ID" value="MBB5107956.1"/>
    <property type="molecule type" value="Genomic_DNA"/>
</dbReference>
<evidence type="ECO:0000313" key="4">
    <source>
        <dbReference type="Proteomes" id="UP000326505"/>
    </source>
</evidence>
<dbReference type="SUPFAM" id="SSF51735">
    <property type="entry name" value="NAD(P)-binding Rossmann-fold domains"/>
    <property type="match status" value="1"/>
</dbReference>
<protein>
    <submittedName>
        <fullName evidence="3">SDR family NAD(P)-dependent oxidoreductase</fullName>
    </submittedName>
    <submittedName>
        <fullName evidence="2">Uncharacterized protein YbjT (DUF2867 family)</fullName>
    </submittedName>
</protein>
<dbReference type="Pfam" id="PF13460">
    <property type="entry name" value="NAD_binding_10"/>
    <property type="match status" value="1"/>
</dbReference>
<sequence length="282" mass="30586">MRVVVAGASGTVGRLVVEMLEARYEVRALTRDPRAAARAGVGGEKVRADFADRRSLERALAGGDALLLITSDPLRPDHDERVLRAAVRAGVGHVVKLSALAVTDPGAGDVITCWQRACEERLRACGLPWTLLRPRAFMSKALGWAPSVRRQGVVRAVYGASVNACVDPADVAAVAARVLTAPGHAGRCYELTGPGPVCAREQTAVLARVLGRPLRFEELDVQEAWRLWRARYPEPYARALLESAERQRAGAKAGVSQAVRQVTGRAPADFADWARRHARFFR</sequence>
<proteinExistence type="predicted"/>
<dbReference type="Gene3D" id="3.90.25.10">
    <property type="entry name" value="UDP-galactose 4-epimerase, domain 1"/>
    <property type="match status" value="1"/>
</dbReference>
<dbReference type="KEGG" id="sspb:CP982_41460"/>
<dbReference type="PANTHER" id="PTHR43162:SF1">
    <property type="entry name" value="PRESTALK A DIFFERENTIATION PROTEIN A"/>
    <property type="match status" value="1"/>
</dbReference>
<dbReference type="AlphaFoldDB" id="A0A5P2XJP6"/>
<dbReference type="EMBL" id="CP023690">
    <property type="protein sequence ID" value="QEV65257.1"/>
    <property type="molecule type" value="Genomic_DNA"/>
</dbReference>
<feature type="domain" description="NAD(P)-binding" evidence="1">
    <location>
        <begin position="7"/>
        <end position="182"/>
    </location>
</feature>
<dbReference type="OrthoDB" id="116343at2"/>
<dbReference type="Proteomes" id="UP000549009">
    <property type="component" value="Unassembled WGS sequence"/>
</dbReference>
<evidence type="ECO:0000313" key="3">
    <source>
        <dbReference type="EMBL" id="QEV65257.1"/>
    </source>
</evidence>
<accession>A0A5P2XJP6</accession>
<gene>
    <name evidence="3" type="ORF">CP982_41460</name>
    <name evidence="2" type="ORF">FHS40_007077</name>
</gene>
<dbReference type="InterPro" id="IPR051604">
    <property type="entry name" value="Ergot_Alk_Oxidoreductase"/>
</dbReference>
<name>A0A5P2XJP6_STRST</name>
<organism evidence="3 4">
    <name type="scientific">Streptomyces spectabilis</name>
    <dbReference type="NCBI Taxonomy" id="68270"/>
    <lineage>
        <taxon>Bacteria</taxon>
        <taxon>Bacillati</taxon>
        <taxon>Actinomycetota</taxon>
        <taxon>Actinomycetes</taxon>
        <taxon>Kitasatosporales</taxon>
        <taxon>Streptomycetaceae</taxon>
        <taxon>Streptomyces</taxon>
    </lineage>
</organism>